<dbReference type="InterPro" id="IPR011037">
    <property type="entry name" value="Pyrv_Knase-like_insert_dom_sf"/>
</dbReference>
<reference evidence="2 3" key="1">
    <citation type="journal article" date="2014" name="Genome Announc.">
        <title>Genome Sequence and Methylome of Soil Bacterium Gemmatirosa kalamazoonensis KBS708T, a Member of the Rarely Cultivated Gemmatimonadetes Phylum.</title>
        <authorList>
            <person name="Debruyn J.M."/>
            <person name="Radosevich M."/>
            <person name="Wommack K.E."/>
            <person name="Polson S.W."/>
            <person name="Hauser L.J."/>
            <person name="Fawaz M.N."/>
            <person name="Korlach J."/>
            <person name="Tsai Y.C."/>
        </authorList>
    </citation>
    <scope>NUCLEOTIDE SEQUENCE [LARGE SCALE GENOMIC DNA]</scope>
    <source>
        <strain evidence="2 3">KBS708</strain>
    </source>
</reference>
<evidence type="ECO:0000259" key="1">
    <source>
        <dbReference type="PROSITE" id="PS51340"/>
    </source>
</evidence>
<gene>
    <name evidence="2" type="ORF">J421_0777</name>
</gene>
<dbReference type="AlphaFoldDB" id="W0RB48"/>
<dbReference type="HOGENOM" id="CLU_104911_2_0_0"/>
<dbReference type="PANTHER" id="PTHR36930:SF1">
    <property type="entry name" value="MOSC DOMAIN-CONTAINING PROTEIN"/>
    <property type="match status" value="1"/>
</dbReference>
<dbReference type="EMBL" id="CP007128">
    <property type="protein sequence ID" value="AHG88314.1"/>
    <property type="molecule type" value="Genomic_DNA"/>
</dbReference>
<dbReference type="eggNOG" id="COG2258">
    <property type="taxonomic scope" value="Bacteria"/>
</dbReference>
<feature type="domain" description="MOSC" evidence="1">
    <location>
        <begin position="19"/>
        <end position="144"/>
    </location>
</feature>
<dbReference type="GO" id="GO:0030151">
    <property type="term" value="F:molybdenum ion binding"/>
    <property type="evidence" value="ECO:0007669"/>
    <property type="project" value="InterPro"/>
</dbReference>
<keyword evidence="3" id="KW-1185">Reference proteome</keyword>
<dbReference type="SUPFAM" id="SSF50800">
    <property type="entry name" value="PK beta-barrel domain-like"/>
    <property type="match status" value="1"/>
</dbReference>
<dbReference type="GO" id="GO:0030170">
    <property type="term" value="F:pyridoxal phosphate binding"/>
    <property type="evidence" value="ECO:0007669"/>
    <property type="project" value="InterPro"/>
</dbReference>
<evidence type="ECO:0000313" key="2">
    <source>
        <dbReference type="EMBL" id="AHG88314.1"/>
    </source>
</evidence>
<dbReference type="KEGG" id="gba:J421_0777"/>
<accession>W0RB48</accession>
<dbReference type="Proteomes" id="UP000019151">
    <property type="component" value="Chromosome"/>
</dbReference>
<evidence type="ECO:0000313" key="3">
    <source>
        <dbReference type="Proteomes" id="UP000019151"/>
    </source>
</evidence>
<organism evidence="2 3">
    <name type="scientific">Gemmatirosa kalamazoonensis</name>
    <dbReference type="NCBI Taxonomy" id="861299"/>
    <lineage>
        <taxon>Bacteria</taxon>
        <taxon>Pseudomonadati</taxon>
        <taxon>Gemmatimonadota</taxon>
        <taxon>Gemmatimonadia</taxon>
        <taxon>Gemmatimonadales</taxon>
        <taxon>Gemmatimonadaceae</taxon>
        <taxon>Gemmatirosa</taxon>
    </lineage>
</organism>
<dbReference type="STRING" id="861299.J421_0777"/>
<dbReference type="InterPro" id="IPR052716">
    <property type="entry name" value="MOSC_domain"/>
</dbReference>
<dbReference type="OrthoDB" id="1550913at2"/>
<dbReference type="Pfam" id="PF03473">
    <property type="entry name" value="MOSC"/>
    <property type="match status" value="1"/>
</dbReference>
<dbReference type="RefSeq" id="WP_025409859.1">
    <property type="nucleotide sequence ID" value="NZ_CP007128.1"/>
</dbReference>
<dbReference type="InterPro" id="IPR005302">
    <property type="entry name" value="MoCF_Sase_C"/>
</dbReference>
<dbReference type="PANTHER" id="PTHR36930">
    <property type="entry name" value="METAL-SULFUR CLUSTER BIOSYNTHESIS PROTEINS YUAD-RELATED"/>
    <property type="match status" value="1"/>
</dbReference>
<proteinExistence type="predicted"/>
<name>W0RB48_9BACT</name>
<dbReference type="InParanoid" id="W0RB48"/>
<protein>
    <submittedName>
        <fullName evidence="2">MOSC domain containing protein</fullName>
    </submittedName>
</protein>
<dbReference type="GO" id="GO:0003824">
    <property type="term" value="F:catalytic activity"/>
    <property type="evidence" value="ECO:0007669"/>
    <property type="project" value="InterPro"/>
</dbReference>
<dbReference type="PROSITE" id="PS51340">
    <property type="entry name" value="MOSC"/>
    <property type="match status" value="1"/>
</dbReference>
<sequence length="149" mass="16443">MSGRVEGIWLKRMRRGPMDAVAEASLVAGRGLVGNANQGGKRQVTLIEREAWDAMMRELGAALPPTTRRANVMVSGFPLARSRGRVLRVGGCRLRVYGETKPCERMEEALPGLRATMFPEWRGGAFAEVLDDGTIRVGDDIQWEDGEEE</sequence>
<dbReference type="Gene3D" id="2.40.33.20">
    <property type="entry name" value="PK beta-barrel domain-like"/>
    <property type="match status" value="1"/>
</dbReference>